<feature type="compositionally biased region" description="Basic and acidic residues" evidence="1">
    <location>
        <begin position="156"/>
        <end position="183"/>
    </location>
</feature>
<dbReference type="AlphaFoldDB" id="A0A4S2JJ84"/>
<gene>
    <name evidence="2" type="ORF">DBV15_07245</name>
</gene>
<evidence type="ECO:0000256" key="1">
    <source>
        <dbReference type="SAM" id="MobiDB-lite"/>
    </source>
</evidence>
<protein>
    <submittedName>
        <fullName evidence="2">Uncharacterized protein</fullName>
    </submittedName>
</protein>
<reference evidence="2 3" key="1">
    <citation type="journal article" date="2019" name="Philos. Trans. R. Soc. Lond., B, Biol. Sci.">
        <title>Ant behaviour and brain gene expression of defending hosts depend on the ecological success of the intruding social parasite.</title>
        <authorList>
            <person name="Kaur R."/>
            <person name="Stoldt M."/>
            <person name="Jongepier E."/>
            <person name="Feldmeyer B."/>
            <person name="Menzel F."/>
            <person name="Bornberg-Bauer E."/>
            <person name="Foitzik S."/>
        </authorList>
    </citation>
    <scope>NUCLEOTIDE SEQUENCE [LARGE SCALE GENOMIC DNA]</scope>
    <source>
        <tissue evidence="2">Whole body</tissue>
    </source>
</reference>
<proteinExistence type="predicted"/>
<dbReference type="EMBL" id="QBLH01003688">
    <property type="protein sequence ID" value="TGZ36181.1"/>
    <property type="molecule type" value="Genomic_DNA"/>
</dbReference>
<comment type="caution">
    <text evidence="2">The sequence shown here is derived from an EMBL/GenBank/DDBJ whole genome shotgun (WGS) entry which is preliminary data.</text>
</comment>
<organism evidence="2 3">
    <name type="scientific">Temnothorax longispinosus</name>
    <dbReference type="NCBI Taxonomy" id="300112"/>
    <lineage>
        <taxon>Eukaryota</taxon>
        <taxon>Metazoa</taxon>
        <taxon>Ecdysozoa</taxon>
        <taxon>Arthropoda</taxon>
        <taxon>Hexapoda</taxon>
        <taxon>Insecta</taxon>
        <taxon>Pterygota</taxon>
        <taxon>Neoptera</taxon>
        <taxon>Endopterygota</taxon>
        <taxon>Hymenoptera</taxon>
        <taxon>Apocrita</taxon>
        <taxon>Aculeata</taxon>
        <taxon>Formicoidea</taxon>
        <taxon>Formicidae</taxon>
        <taxon>Myrmicinae</taxon>
        <taxon>Temnothorax</taxon>
    </lineage>
</organism>
<dbReference type="Proteomes" id="UP000310200">
    <property type="component" value="Unassembled WGS sequence"/>
</dbReference>
<feature type="region of interest" description="Disordered" evidence="1">
    <location>
        <begin position="123"/>
        <end position="185"/>
    </location>
</feature>
<evidence type="ECO:0000313" key="2">
    <source>
        <dbReference type="EMBL" id="TGZ36181.1"/>
    </source>
</evidence>
<evidence type="ECO:0000313" key="3">
    <source>
        <dbReference type="Proteomes" id="UP000310200"/>
    </source>
</evidence>
<name>A0A4S2JJ84_9HYME</name>
<keyword evidence="3" id="KW-1185">Reference proteome</keyword>
<sequence length="321" mass="36957">MPEKNSKKRRRENPLNYSRTSPRLYSVRIRRFGQSRFNEPATSLAIIDFRPSRLDAKLFWKCTERTRTGARAKSWAKVGTSRCWKMQFGHRISFSLDKSAMEQLRERDEIRASRGIRLITTGNVDDDEESSNKEPRRRIYSVSPKRNRGNTSAKLASDRRNEHEDGGGERVTMRRKMPKDGRGSFKRLRTRRSRCERELPVPGWRVCGTAIMGQLVSYRGSSVRGRKVHPVPLLAKIGNNAREQLRSVLRFAPRRTELSIHAEDAADWYEESALDILDTRNSDASSKRGNADLLSRDPDENSVVLRSSLENEFTAVNYTGR</sequence>
<accession>A0A4S2JJ84</accession>